<dbReference type="CDD" id="cd04301">
    <property type="entry name" value="NAT_SF"/>
    <property type="match status" value="1"/>
</dbReference>
<gene>
    <name evidence="2" type="ORF">KY46_13120</name>
</gene>
<evidence type="ECO:0000313" key="3">
    <source>
        <dbReference type="Proteomes" id="UP000033633"/>
    </source>
</evidence>
<dbReference type="Proteomes" id="UP000033633">
    <property type="component" value="Unassembled WGS sequence"/>
</dbReference>
<dbReference type="Gene3D" id="3.40.630.30">
    <property type="match status" value="1"/>
</dbReference>
<dbReference type="Pfam" id="PF13527">
    <property type="entry name" value="Acetyltransf_9"/>
    <property type="match status" value="1"/>
</dbReference>
<reference evidence="2 3" key="1">
    <citation type="submission" date="2014-12" db="EMBL/GenBank/DDBJ databases">
        <title>Mercury Reductase activity and rhizosphere competence traits in the genome of root associated Photobacterium halotolerans MELD1.</title>
        <authorList>
            <person name="Mathew D.C."/>
            <person name="Huang C.-C."/>
        </authorList>
    </citation>
    <scope>NUCLEOTIDE SEQUENCE [LARGE SCALE GENOMIC DNA]</scope>
    <source>
        <strain evidence="2 3">MELD1</strain>
    </source>
</reference>
<dbReference type="PATRIC" id="fig|265726.11.peg.845"/>
<dbReference type="OrthoDB" id="1796458at2"/>
<evidence type="ECO:0000313" key="2">
    <source>
        <dbReference type="EMBL" id="KKC99322.1"/>
    </source>
</evidence>
<evidence type="ECO:0000259" key="1">
    <source>
        <dbReference type="PROSITE" id="PS51186"/>
    </source>
</evidence>
<name>A0A0F5VB58_9GAMM</name>
<dbReference type="AlphaFoldDB" id="A0A0F5VB58"/>
<dbReference type="InterPro" id="IPR016181">
    <property type="entry name" value="Acyl_CoA_acyltransferase"/>
</dbReference>
<comment type="caution">
    <text evidence="2">The sequence shown here is derived from an EMBL/GenBank/DDBJ whole genome shotgun (WGS) entry which is preliminary data.</text>
</comment>
<dbReference type="PROSITE" id="PS51186">
    <property type="entry name" value="GNAT"/>
    <property type="match status" value="1"/>
</dbReference>
<keyword evidence="3" id="KW-1185">Reference proteome</keyword>
<proteinExistence type="predicted"/>
<feature type="domain" description="N-acetyltransferase" evidence="1">
    <location>
        <begin position="1"/>
        <end position="147"/>
    </location>
</feature>
<dbReference type="GO" id="GO:0016747">
    <property type="term" value="F:acyltransferase activity, transferring groups other than amino-acyl groups"/>
    <property type="evidence" value="ECO:0007669"/>
    <property type="project" value="InterPro"/>
</dbReference>
<dbReference type="SUPFAM" id="SSF55729">
    <property type="entry name" value="Acyl-CoA N-acyltransferases (Nat)"/>
    <property type="match status" value="1"/>
</dbReference>
<dbReference type="STRING" id="265726.KY46_13120"/>
<organism evidence="2 3">
    <name type="scientific">Photobacterium halotolerans</name>
    <dbReference type="NCBI Taxonomy" id="265726"/>
    <lineage>
        <taxon>Bacteria</taxon>
        <taxon>Pseudomonadati</taxon>
        <taxon>Pseudomonadota</taxon>
        <taxon>Gammaproteobacteria</taxon>
        <taxon>Vibrionales</taxon>
        <taxon>Vibrionaceae</taxon>
        <taxon>Photobacterium</taxon>
    </lineage>
</organism>
<dbReference type="RefSeq" id="WP_046221096.1">
    <property type="nucleotide sequence ID" value="NZ_JWYV01000011.1"/>
</dbReference>
<accession>A0A0F5VB58</accession>
<sequence>MQFRQATESEMDALYMMGFDAWGGKMPQAEYLAACQSSRKYAKGEWYVLEDKGMPVASLILYRHQFGLEDGQAGIGSIATSPAYRRQGCASRLILGMLRHLFSTTATTTVFLHSDIDTAFYEQLGFERVSRESHCMFINRSTDITLCTSPSYF</sequence>
<dbReference type="EMBL" id="JWYV01000011">
    <property type="protein sequence ID" value="KKC99322.1"/>
    <property type="molecule type" value="Genomic_DNA"/>
</dbReference>
<dbReference type="InterPro" id="IPR000182">
    <property type="entry name" value="GNAT_dom"/>
</dbReference>
<protein>
    <recommendedName>
        <fullName evidence="1">N-acetyltransferase domain-containing protein</fullName>
    </recommendedName>
</protein>